<feature type="domain" description="Sigma-54 factor interaction" evidence="6">
    <location>
        <begin position="154"/>
        <end position="383"/>
    </location>
</feature>
<dbReference type="CDD" id="cd00009">
    <property type="entry name" value="AAA"/>
    <property type="match status" value="1"/>
</dbReference>
<dbReference type="PROSITE" id="PS00676">
    <property type="entry name" value="SIGMA54_INTERACT_2"/>
    <property type="match status" value="1"/>
</dbReference>
<dbReference type="InterPro" id="IPR002197">
    <property type="entry name" value="HTH_Fis"/>
</dbReference>
<dbReference type="Gene3D" id="3.30.450.20">
    <property type="entry name" value="PAS domain"/>
    <property type="match status" value="1"/>
</dbReference>
<evidence type="ECO:0000313" key="9">
    <source>
        <dbReference type="Proteomes" id="UP000295063"/>
    </source>
</evidence>
<feature type="domain" description="PAS" evidence="7">
    <location>
        <begin position="20"/>
        <end position="68"/>
    </location>
</feature>
<dbReference type="Pfam" id="PF25601">
    <property type="entry name" value="AAA_lid_14"/>
    <property type="match status" value="1"/>
</dbReference>
<gene>
    <name evidence="8" type="ORF">EV210_106217</name>
</gene>
<dbReference type="GO" id="GO:0005524">
    <property type="term" value="F:ATP binding"/>
    <property type="evidence" value="ECO:0007669"/>
    <property type="project" value="UniProtKB-KW"/>
</dbReference>
<dbReference type="Proteomes" id="UP000295063">
    <property type="component" value="Unassembled WGS sequence"/>
</dbReference>
<dbReference type="InterPro" id="IPR003593">
    <property type="entry name" value="AAA+_ATPase"/>
</dbReference>
<dbReference type="NCBIfam" id="TIGR00229">
    <property type="entry name" value="sensory_box"/>
    <property type="match status" value="1"/>
</dbReference>
<dbReference type="RefSeq" id="WP_207900702.1">
    <property type="nucleotide sequence ID" value="NZ_SLUI01000006.1"/>
</dbReference>
<protein>
    <submittedName>
        <fullName evidence="8">PAS domain S-box-containing protein</fullName>
    </submittedName>
</protein>
<evidence type="ECO:0000256" key="2">
    <source>
        <dbReference type="ARBA" id="ARBA00022840"/>
    </source>
</evidence>
<dbReference type="SMART" id="SM00091">
    <property type="entry name" value="PAS"/>
    <property type="match status" value="1"/>
</dbReference>
<name>A0A4R1PXI4_9FIRM</name>
<dbReference type="InterPro" id="IPR002078">
    <property type="entry name" value="Sigma_54_int"/>
</dbReference>
<keyword evidence="2" id="KW-0067">ATP-binding</keyword>
<dbReference type="SUPFAM" id="SSF52540">
    <property type="entry name" value="P-loop containing nucleoside triphosphate hydrolases"/>
    <property type="match status" value="1"/>
</dbReference>
<dbReference type="CDD" id="cd00130">
    <property type="entry name" value="PAS"/>
    <property type="match status" value="1"/>
</dbReference>
<evidence type="ECO:0000259" key="7">
    <source>
        <dbReference type="PROSITE" id="PS50112"/>
    </source>
</evidence>
<dbReference type="Pfam" id="PF00989">
    <property type="entry name" value="PAS"/>
    <property type="match status" value="1"/>
</dbReference>
<keyword evidence="1" id="KW-0547">Nucleotide-binding</keyword>
<comment type="caution">
    <text evidence="8">The sequence shown here is derived from an EMBL/GenBank/DDBJ whole genome shotgun (WGS) entry which is preliminary data.</text>
</comment>
<organism evidence="8 9">
    <name type="scientific">Anaerospora hongkongensis</name>
    <dbReference type="NCBI Taxonomy" id="244830"/>
    <lineage>
        <taxon>Bacteria</taxon>
        <taxon>Bacillati</taxon>
        <taxon>Bacillota</taxon>
        <taxon>Negativicutes</taxon>
        <taxon>Selenomonadales</taxon>
        <taxon>Sporomusaceae</taxon>
        <taxon>Anaerospora</taxon>
    </lineage>
</organism>
<dbReference type="PROSITE" id="PS50045">
    <property type="entry name" value="SIGMA54_INTERACT_4"/>
    <property type="match status" value="1"/>
</dbReference>
<dbReference type="SUPFAM" id="SSF46689">
    <property type="entry name" value="Homeodomain-like"/>
    <property type="match status" value="1"/>
</dbReference>
<dbReference type="PANTHER" id="PTHR32071">
    <property type="entry name" value="TRANSCRIPTIONAL REGULATORY PROTEIN"/>
    <property type="match status" value="1"/>
</dbReference>
<dbReference type="Gene3D" id="3.40.50.300">
    <property type="entry name" value="P-loop containing nucleotide triphosphate hydrolases"/>
    <property type="match status" value="1"/>
</dbReference>
<keyword evidence="9" id="KW-1185">Reference proteome</keyword>
<dbReference type="InterPro" id="IPR000014">
    <property type="entry name" value="PAS"/>
</dbReference>
<dbReference type="PANTHER" id="PTHR32071:SF121">
    <property type="entry name" value="SIGMA L-DEPENDENT TRANSCRIPTIONAL REGULATOR YQIR-RELATED"/>
    <property type="match status" value="1"/>
</dbReference>
<dbReference type="InterPro" id="IPR035965">
    <property type="entry name" value="PAS-like_dom_sf"/>
</dbReference>
<proteinExistence type="predicted"/>
<dbReference type="InterPro" id="IPR027417">
    <property type="entry name" value="P-loop_NTPase"/>
</dbReference>
<dbReference type="Gene3D" id="1.10.10.60">
    <property type="entry name" value="Homeodomain-like"/>
    <property type="match status" value="1"/>
</dbReference>
<evidence type="ECO:0000259" key="6">
    <source>
        <dbReference type="PROSITE" id="PS50045"/>
    </source>
</evidence>
<keyword evidence="3" id="KW-0805">Transcription regulation</keyword>
<evidence type="ECO:0000256" key="4">
    <source>
        <dbReference type="ARBA" id="ARBA00023125"/>
    </source>
</evidence>
<dbReference type="FunFam" id="3.40.50.300:FF:000006">
    <property type="entry name" value="DNA-binding transcriptional regulator NtrC"/>
    <property type="match status" value="1"/>
</dbReference>
<dbReference type="InterPro" id="IPR025944">
    <property type="entry name" value="Sigma_54_int_dom_CS"/>
</dbReference>
<evidence type="ECO:0000256" key="3">
    <source>
        <dbReference type="ARBA" id="ARBA00023015"/>
    </source>
</evidence>
<dbReference type="AlphaFoldDB" id="A0A4R1PXI4"/>
<reference evidence="8 9" key="1">
    <citation type="submission" date="2019-03" db="EMBL/GenBank/DDBJ databases">
        <title>Genomic Encyclopedia of Type Strains, Phase IV (KMG-IV): sequencing the most valuable type-strain genomes for metagenomic binning, comparative biology and taxonomic classification.</title>
        <authorList>
            <person name="Goeker M."/>
        </authorList>
    </citation>
    <scope>NUCLEOTIDE SEQUENCE [LARGE SCALE GENOMIC DNA]</scope>
    <source>
        <strain evidence="8 9">DSM 15969</strain>
    </source>
</reference>
<evidence type="ECO:0000313" key="8">
    <source>
        <dbReference type="EMBL" id="TCL37348.1"/>
    </source>
</evidence>
<evidence type="ECO:0000256" key="5">
    <source>
        <dbReference type="ARBA" id="ARBA00023163"/>
    </source>
</evidence>
<dbReference type="Pfam" id="PF00158">
    <property type="entry name" value="Sigma54_activat"/>
    <property type="match status" value="1"/>
</dbReference>
<dbReference type="PRINTS" id="PR01590">
    <property type="entry name" value="HTHFIS"/>
</dbReference>
<dbReference type="GO" id="GO:0006355">
    <property type="term" value="P:regulation of DNA-templated transcription"/>
    <property type="evidence" value="ECO:0007669"/>
    <property type="project" value="InterPro"/>
</dbReference>
<dbReference type="Gene3D" id="1.10.8.60">
    <property type="match status" value="1"/>
</dbReference>
<dbReference type="SMART" id="SM00382">
    <property type="entry name" value="AAA"/>
    <property type="match status" value="1"/>
</dbReference>
<dbReference type="PROSITE" id="PS00688">
    <property type="entry name" value="SIGMA54_INTERACT_3"/>
    <property type="match status" value="1"/>
</dbReference>
<dbReference type="PROSITE" id="PS50112">
    <property type="entry name" value="PAS"/>
    <property type="match status" value="1"/>
</dbReference>
<dbReference type="EMBL" id="SLUI01000006">
    <property type="protein sequence ID" value="TCL37348.1"/>
    <property type="molecule type" value="Genomic_DNA"/>
</dbReference>
<dbReference type="InterPro" id="IPR013767">
    <property type="entry name" value="PAS_fold"/>
</dbReference>
<dbReference type="GO" id="GO:0043565">
    <property type="term" value="F:sequence-specific DNA binding"/>
    <property type="evidence" value="ECO:0007669"/>
    <property type="project" value="InterPro"/>
</dbReference>
<evidence type="ECO:0000256" key="1">
    <source>
        <dbReference type="ARBA" id="ARBA00022741"/>
    </source>
</evidence>
<dbReference type="SUPFAM" id="SSF55785">
    <property type="entry name" value="PYP-like sensor domain (PAS domain)"/>
    <property type="match status" value="1"/>
</dbReference>
<dbReference type="InterPro" id="IPR058031">
    <property type="entry name" value="AAA_lid_NorR"/>
</dbReference>
<dbReference type="InterPro" id="IPR009057">
    <property type="entry name" value="Homeodomain-like_sf"/>
</dbReference>
<dbReference type="InterPro" id="IPR025943">
    <property type="entry name" value="Sigma_54_int_dom_ATP-bd_2"/>
</dbReference>
<dbReference type="Pfam" id="PF02954">
    <property type="entry name" value="HTH_8"/>
    <property type="match status" value="1"/>
</dbReference>
<keyword evidence="4" id="KW-0238">DNA-binding</keyword>
<keyword evidence="5" id="KW-0804">Transcription</keyword>
<accession>A0A4R1PXI4</accession>
<sequence>MAINDEMLSYLTQACDNWVLTQILDKFQEGIIAVDADGRIFYVNEMYSRILGVAKDHVLGRQIQRVEPGATILDVVKSGEPVLGKAVQIKSLRRDVVVNIHPIQKDKKIIAAVSIFRDVTETKKLSEALNRAEGLAEYFRNQLEAHDYLLSNSIVGKHPAFLKALLQAMIVAKTDASVLIGGENGVGKEIIAKAIHQNSSRASKPLISVNCAAIPETLLESELFGYEEGSFTGAKRGGKLGKFELAEGGTIFLDEIGDMSPFMQSKLLRVLQEKEIEKIGRTQSISIDVRVIAATNKPLEQMIKQGQFRTDLYYRLNVVSIKIPPLRERGEDIGLLSQYFLHQNSAKYKKDRILSAEAIRFLSAYEWPGNVRELQNCIEYAVIMCTEQEIRIEHLPGHISNEAVLQSVSSLSGTLSTMETLRSNRQIEERELIRQALEVCNNNKTQAMKMIGISRRAFYKKLKNYGYL</sequence>